<comment type="caution">
    <text evidence="9">The sequence shown here is derived from an EMBL/GenBank/DDBJ whole genome shotgun (WGS) entry which is preliminary data.</text>
</comment>
<dbReference type="EMBL" id="AVPU01000001">
    <property type="protein sequence ID" value="KGM56347.1"/>
    <property type="molecule type" value="Genomic_DNA"/>
</dbReference>
<evidence type="ECO:0000256" key="5">
    <source>
        <dbReference type="ARBA" id="ARBA00022989"/>
    </source>
</evidence>
<dbReference type="PANTHER" id="PTHR22926:SF3">
    <property type="entry name" value="UNDECAPRENYL-PHOSPHATE ALPHA-N-ACETYLGLUCOSAMINYL 1-PHOSPHATE TRANSFERASE"/>
    <property type="match status" value="1"/>
</dbReference>
<keyword evidence="5 8" id="KW-1133">Transmembrane helix</keyword>
<dbReference type="GO" id="GO:0071555">
    <property type="term" value="P:cell wall organization"/>
    <property type="evidence" value="ECO:0007669"/>
    <property type="project" value="TreeGrafter"/>
</dbReference>
<feature type="transmembrane region" description="Helical" evidence="8">
    <location>
        <begin position="199"/>
        <end position="221"/>
    </location>
</feature>
<keyword evidence="2" id="KW-1003">Cell membrane</keyword>
<sequence>MLVAWLIGTLGTALAIRYAHTRALLDQPGDRRSHEAPTPRGGGIALVVAVLGVGAGFLWGHQGTQGRDAFALTVSFLAGFAIVAAIGWTDDHRPLPAAGRLLVHVIAAGMFAWAFWSATTHPGLTLLAFLAPLVLANVWNFMDGINGIAATQAVVVAAFLSLGLDGAWRALALATASATWAFVPYNFPRARIFMGDVGSGALGFALGGLLAVAAWAVVQAMPAPSSALLLTLPISAFLIDATLTLAGRILRGEQWWTPHVRHAYQAAARQVGHGRVTMGFLGWTVLASAIAVLTRSQSDFFVTAIVAGWYTLGAVLWWQLQRWAQVRESVVGSRNSA</sequence>
<feature type="transmembrane region" description="Helical" evidence="8">
    <location>
        <begin position="70"/>
        <end position="89"/>
    </location>
</feature>
<evidence type="ECO:0000256" key="6">
    <source>
        <dbReference type="ARBA" id="ARBA00023136"/>
    </source>
</evidence>
<gene>
    <name evidence="9" type="ORF">N800_09160</name>
</gene>
<feature type="transmembrane region" description="Helical" evidence="8">
    <location>
        <begin position="167"/>
        <end position="187"/>
    </location>
</feature>
<dbReference type="AlphaFoldDB" id="A0A0A0F4S0"/>
<dbReference type="PANTHER" id="PTHR22926">
    <property type="entry name" value="PHOSPHO-N-ACETYLMURAMOYL-PENTAPEPTIDE-TRANSFERASE"/>
    <property type="match status" value="1"/>
</dbReference>
<feature type="binding site" evidence="7">
    <location>
        <position position="196"/>
    </location>
    <ligand>
        <name>Mg(2+)</name>
        <dbReference type="ChEBI" id="CHEBI:18420"/>
    </ligand>
</feature>
<evidence type="ECO:0000256" key="8">
    <source>
        <dbReference type="SAM" id="Phobius"/>
    </source>
</evidence>
<keyword evidence="6 8" id="KW-0472">Membrane</keyword>
<keyword evidence="4 8" id="KW-0812">Transmembrane</keyword>
<dbReference type="GO" id="GO:0044038">
    <property type="term" value="P:cell wall macromolecule biosynthetic process"/>
    <property type="evidence" value="ECO:0007669"/>
    <property type="project" value="TreeGrafter"/>
</dbReference>
<evidence type="ECO:0000256" key="3">
    <source>
        <dbReference type="ARBA" id="ARBA00022679"/>
    </source>
</evidence>
<keyword evidence="3" id="KW-0808">Transferase</keyword>
<reference evidence="9 10" key="1">
    <citation type="submission" date="2013-08" db="EMBL/GenBank/DDBJ databases">
        <title>Genome sequencing of Lysobacter.</title>
        <authorList>
            <person name="Zhang S."/>
            <person name="Wang G."/>
        </authorList>
    </citation>
    <scope>NUCLEOTIDE SEQUENCE [LARGE SCALE GENOMIC DNA]</scope>
    <source>
        <strain evidence="9 10">GH1-9</strain>
    </source>
</reference>
<feature type="transmembrane region" description="Helical" evidence="8">
    <location>
        <begin position="300"/>
        <end position="318"/>
    </location>
</feature>
<comment type="cofactor">
    <cofactor evidence="7">
        <name>Mg(2+)</name>
        <dbReference type="ChEBI" id="CHEBI:18420"/>
    </cofactor>
</comment>
<accession>A0A0A0F4S0</accession>
<dbReference type="GO" id="GO:0016780">
    <property type="term" value="F:phosphotransferase activity, for other substituted phosphate groups"/>
    <property type="evidence" value="ECO:0007669"/>
    <property type="project" value="InterPro"/>
</dbReference>
<evidence type="ECO:0000256" key="4">
    <source>
        <dbReference type="ARBA" id="ARBA00022692"/>
    </source>
</evidence>
<dbReference type="Proteomes" id="UP000029998">
    <property type="component" value="Unassembled WGS sequence"/>
</dbReference>
<name>A0A0A0F4S0_9GAMM</name>
<dbReference type="InterPro" id="IPR000715">
    <property type="entry name" value="Glycosyl_transferase_4"/>
</dbReference>
<evidence type="ECO:0000313" key="10">
    <source>
        <dbReference type="Proteomes" id="UP000029998"/>
    </source>
</evidence>
<keyword evidence="7" id="KW-0460">Magnesium</keyword>
<comment type="subcellular location">
    <subcellularLocation>
        <location evidence="1">Cell membrane</location>
        <topology evidence="1">Multi-pass membrane protein</topology>
    </subcellularLocation>
</comment>
<evidence type="ECO:0000256" key="1">
    <source>
        <dbReference type="ARBA" id="ARBA00004651"/>
    </source>
</evidence>
<proteinExistence type="predicted"/>
<organism evidence="9 10">
    <name type="scientific">Lysobacter daejeonensis GH1-9</name>
    <dbReference type="NCBI Taxonomy" id="1385517"/>
    <lineage>
        <taxon>Bacteria</taxon>
        <taxon>Pseudomonadati</taxon>
        <taxon>Pseudomonadota</taxon>
        <taxon>Gammaproteobacteria</taxon>
        <taxon>Lysobacterales</taxon>
        <taxon>Lysobacteraceae</taxon>
        <taxon>Aerolutibacter</taxon>
    </lineage>
</organism>
<feature type="transmembrane region" description="Helical" evidence="8">
    <location>
        <begin position="39"/>
        <end position="58"/>
    </location>
</feature>
<dbReference type="GO" id="GO:0046872">
    <property type="term" value="F:metal ion binding"/>
    <property type="evidence" value="ECO:0007669"/>
    <property type="project" value="UniProtKB-KW"/>
</dbReference>
<keyword evidence="10" id="KW-1185">Reference proteome</keyword>
<evidence type="ECO:0008006" key="11">
    <source>
        <dbReference type="Google" id="ProtNLM"/>
    </source>
</evidence>
<dbReference type="Pfam" id="PF00953">
    <property type="entry name" value="Glycos_transf_4"/>
    <property type="match status" value="1"/>
</dbReference>
<dbReference type="eggNOG" id="COG0472">
    <property type="taxonomic scope" value="Bacteria"/>
</dbReference>
<evidence type="ECO:0000256" key="7">
    <source>
        <dbReference type="PIRSR" id="PIRSR600715-1"/>
    </source>
</evidence>
<feature type="binding site" evidence="7">
    <location>
        <position position="140"/>
    </location>
    <ligand>
        <name>Mg(2+)</name>
        <dbReference type="ChEBI" id="CHEBI:18420"/>
    </ligand>
</feature>
<evidence type="ECO:0000313" key="9">
    <source>
        <dbReference type="EMBL" id="KGM56347.1"/>
    </source>
</evidence>
<dbReference type="STRING" id="1385517.N800_09160"/>
<dbReference type="GO" id="GO:0005886">
    <property type="term" value="C:plasma membrane"/>
    <property type="evidence" value="ECO:0007669"/>
    <property type="project" value="UniProtKB-SubCell"/>
</dbReference>
<dbReference type="GO" id="GO:0009103">
    <property type="term" value="P:lipopolysaccharide biosynthetic process"/>
    <property type="evidence" value="ECO:0007669"/>
    <property type="project" value="TreeGrafter"/>
</dbReference>
<keyword evidence="7" id="KW-0479">Metal-binding</keyword>
<feature type="transmembrane region" description="Helical" evidence="8">
    <location>
        <begin position="271"/>
        <end position="294"/>
    </location>
</feature>
<protein>
    <recommendedName>
        <fullName evidence="11">Lipopolysaccharide biosynthesis protein</fullName>
    </recommendedName>
</protein>
<feature type="transmembrane region" description="Helical" evidence="8">
    <location>
        <begin position="227"/>
        <end position="250"/>
    </location>
</feature>
<evidence type="ECO:0000256" key="2">
    <source>
        <dbReference type="ARBA" id="ARBA00022475"/>
    </source>
</evidence>